<keyword evidence="1" id="KW-1133">Transmembrane helix</keyword>
<dbReference type="Proteomes" id="UP000218439">
    <property type="component" value="Unassembled WGS sequence"/>
</dbReference>
<protein>
    <submittedName>
        <fullName evidence="2">Uncharacterized protein</fullName>
    </submittedName>
</protein>
<evidence type="ECO:0000313" key="3">
    <source>
        <dbReference type="Proteomes" id="UP000218439"/>
    </source>
</evidence>
<organism evidence="2 3">
    <name type="scientific">Vandammella animalimorsus</name>
    <dbReference type="NCBI Taxonomy" id="2029117"/>
    <lineage>
        <taxon>Bacteria</taxon>
        <taxon>Pseudomonadati</taxon>
        <taxon>Pseudomonadota</taxon>
        <taxon>Betaproteobacteria</taxon>
        <taxon>Burkholderiales</taxon>
        <taxon>Comamonadaceae</taxon>
        <taxon>Vandammella</taxon>
    </lineage>
</organism>
<dbReference type="EMBL" id="NSJE01000003">
    <property type="protein sequence ID" value="PAT43795.1"/>
    <property type="molecule type" value="Genomic_DNA"/>
</dbReference>
<feature type="transmembrane region" description="Helical" evidence="1">
    <location>
        <begin position="20"/>
        <end position="43"/>
    </location>
</feature>
<accession>A0A2A2AYY1</accession>
<comment type="caution">
    <text evidence="2">The sequence shown here is derived from an EMBL/GenBank/DDBJ whole genome shotgun (WGS) entry which is preliminary data.</text>
</comment>
<reference evidence="2 3" key="1">
    <citation type="submission" date="2017-08" db="EMBL/GenBank/DDBJ databases">
        <title>WGS of Clinical strains of the CDC Group NO-1 linked to zoonotic infections in humans.</title>
        <authorList>
            <person name="Bernier A.-M."/>
            <person name="Bernard K."/>
        </authorList>
    </citation>
    <scope>NUCLEOTIDE SEQUENCE [LARGE SCALE GENOMIC DNA]</scope>
    <source>
        <strain evidence="2 3">NML120219</strain>
    </source>
</reference>
<feature type="transmembrane region" description="Helical" evidence="1">
    <location>
        <begin position="55"/>
        <end position="82"/>
    </location>
</feature>
<evidence type="ECO:0000256" key="1">
    <source>
        <dbReference type="SAM" id="Phobius"/>
    </source>
</evidence>
<sequence>MRIRYTSGLETVELTRRRFLTSMFAFLTALSFVFNLCAIAALAAAPVVEAAAPAWFARVGAAGFLFLMAQMTCITFWGLYYLGERVLTPD</sequence>
<proteinExistence type="predicted"/>
<gene>
    <name evidence="2" type="ORF">CK621_02875</name>
</gene>
<evidence type="ECO:0000313" key="2">
    <source>
        <dbReference type="EMBL" id="PAT43795.1"/>
    </source>
</evidence>
<name>A0A2A2AYY1_9BURK</name>
<dbReference type="AlphaFoldDB" id="A0A2A2AYY1"/>
<keyword evidence="1" id="KW-0812">Transmembrane</keyword>
<keyword evidence="1" id="KW-0472">Membrane</keyword>